<accession>A0A382B8D1</accession>
<name>A0A382B8D1_9ZZZZ</name>
<dbReference type="EMBL" id="UINC01028607">
    <property type="protein sequence ID" value="SVB09884.1"/>
    <property type="molecule type" value="Genomic_DNA"/>
</dbReference>
<proteinExistence type="predicted"/>
<dbReference type="AlphaFoldDB" id="A0A382B8D1"/>
<evidence type="ECO:0000313" key="2">
    <source>
        <dbReference type="EMBL" id="SVB09884.1"/>
    </source>
</evidence>
<sequence>MSLEITKKDCGLMLVLCLLSYSIFMEYAFGYGYGRAIFNIEIF</sequence>
<reference evidence="2" key="1">
    <citation type="submission" date="2018-05" db="EMBL/GenBank/DDBJ databases">
        <authorList>
            <person name="Lanie J.A."/>
            <person name="Ng W.-L."/>
            <person name="Kazmierczak K.M."/>
            <person name="Andrzejewski T.M."/>
            <person name="Davidsen T.M."/>
            <person name="Wayne K.J."/>
            <person name="Tettelin H."/>
            <person name="Glass J.I."/>
            <person name="Rusch D."/>
            <person name="Podicherti R."/>
            <person name="Tsui H.-C.T."/>
            <person name="Winkler M.E."/>
        </authorList>
    </citation>
    <scope>NUCLEOTIDE SEQUENCE</scope>
</reference>
<keyword evidence="1" id="KW-1133">Transmembrane helix</keyword>
<protein>
    <submittedName>
        <fullName evidence="2">Uncharacterized protein</fullName>
    </submittedName>
</protein>
<keyword evidence="1" id="KW-0472">Membrane</keyword>
<evidence type="ECO:0000256" key="1">
    <source>
        <dbReference type="SAM" id="Phobius"/>
    </source>
</evidence>
<keyword evidence="1" id="KW-0812">Transmembrane</keyword>
<feature type="transmembrane region" description="Helical" evidence="1">
    <location>
        <begin position="12"/>
        <end position="33"/>
    </location>
</feature>
<organism evidence="2">
    <name type="scientific">marine metagenome</name>
    <dbReference type="NCBI Taxonomy" id="408172"/>
    <lineage>
        <taxon>unclassified sequences</taxon>
        <taxon>metagenomes</taxon>
        <taxon>ecological metagenomes</taxon>
    </lineage>
</organism>
<gene>
    <name evidence="2" type="ORF">METZ01_LOCUS162738</name>
</gene>